<dbReference type="RefSeq" id="WP_117298160.1">
    <property type="nucleotide sequence ID" value="NZ_QVQT02000002.1"/>
</dbReference>
<reference evidence="2 3" key="1">
    <citation type="submission" date="2018-08" db="EMBL/GenBank/DDBJ databases">
        <title>Acidipila sp. 4G-K13, an acidobacterium isolated from forest soil.</title>
        <authorList>
            <person name="Gao Z.-H."/>
            <person name="Qiu L.-H."/>
        </authorList>
    </citation>
    <scope>NUCLEOTIDE SEQUENCE [LARGE SCALE GENOMIC DNA]</scope>
    <source>
        <strain evidence="2 3">4G-K13</strain>
    </source>
</reference>
<evidence type="ECO:0000313" key="3">
    <source>
        <dbReference type="Proteomes" id="UP000264702"/>
    </source>
</evidence>
<dbReference type="InterPro" id="IPR013783">
    <property type="entry name" value="Ig-like_fold"/>
</dbReference>
<feature type="signal peptide" evidence="1">
    <location>
        <begin position="1"/>
        <end position="21"/>
    </location>
</feature>
<protein>
    <recommendedName>
        <fullName evidence="4">Choice-of-anchor D domain-containing protein</fullName>
    </recommendedName>
</protein>
<dbReference type="EMBL" id="QVQT01000002">
    <property type="protein sequence ID" value="RFU17411.1"/>
    <property type="molecule type" value="Genomic_DNA"/>
</dbReference>
<evidence type="ECO:0000256" key="1">
    <source>
        <dbReference type="SAM" id="SignalP"/>
    </source>
</evidence>
<feature type="chain" id="PRO_5016911118" description="Choice-of-anchor D domain-containing protein" evidence="1">
    <location>
        <begin position="22"/>
        <end position="603"/>
    </location>
</feature>
<accession>A0A372IRL1</accession>
<name>A0A372IRL1_9BACT</name>
<keyword evidence="3" id="KW-1185">Reference proteome</keyword>
<dbReference type="AlphaFoldDB" id="A0A372IRL1"/>
<evidence type="ECO:0008006" key="4">
    <source>
        <dbReference type="Google" id="ProtNLM"/>
    </source>
</evidence>
<gene>
    <name evidence="2" type="ORF">D0Y96_04420</name>
</gene>
<proteinExistence type="predicted"/>
<evidence type="ECO:0000313" key="2">
    <source>
        <dbReference type="EMBL" id="RFU17411.1"/>
    </source>
</evidence>
<sequence length="603" mass="63030">MSARCLCILLLSGLIAPLAGADTPDNVSVVPDHLNFPAAGSGAPVQSQTFTLINTSGHRYTMNLAAPKQPFTAATETLCANPLPSGQHCAVTITYQPTTSGTDNATLEIRLQDADDATAKQYTVDIALTGGGLSSPGGSAAATPALSLPLLEGATKIDATGQEGKEYAVLAGCAPVQPAVECTPRVLATGTVPKGGTITFDISSNTLRKSQTIWLTAFPLSADVQKGTPGKALLNSAVVQPKIKMPVGEQTRLILGYEQGGASGADGEGRLFLDFYSNRAIPDTHGFRWIGNVRIGSSAQTQTATLGDFVAGLASEENSLKLNAVASVAEFLTGLEYPLNRGYARQYADQSTPEMERFSFAAFAIAGASGYLSSNELNQTFAFPADTSQAYQLLVQMDKNQKYATTTPTTIGQICVNPDASTNKVKNVSDSCDFAEFHKTADRFDREAYGGIKLTTHYLDSYGKWQYSPPALVAFGIGVDEAVKTNTHFGVARVEGFLPVPLPISSGSHSSSAISALYVFGTANIAIHHGKNASPNTFIGLNTSDSVKTADGATINPSANNTYVIQVRSVSRDLYSIGVGIDLVSALRGGLLGKLFGSGGGGN</sequence>
<keyword evidence="1" id="KW-0732">Signal</keyword>
<organism evidence="2 3">
    <name type="scientific">Paracidobacterium acidisoli</name>
    <dbReference type="NCBI Taxonomy" id="2303751"/>
    <lineage>
        <taxon>Bacteria</taxon>
        <taxon>Pseudomonadati</taxon>
        <taxon>Acidobacteriota</taxon>
        <taxon>Terriglobia</taxon>
        <taxon>Terriglobales</taxon>
        <taxon>Acidobacteriaceae</taxon>
        <taxon>Paracidobacterium</taxon>
    </lineage>
</organism>
<dbReference type="Gene3D" id="2.60.40.10">
    <property type="entry name" value="Immunoglobulins"/>
    <property type="match status" value="1"/>
</dbReference>
<comment type="caution">
    <text evidence="2">The sequence shown here is derived from an EMBL/GenBank/DDBJ whole genome shotgun (WGS) entry which is preliminary data.</text>
</comment>
<dbReference type="Proteomes" id="UP000264702">
    <property type="component" value="Unassembled WGS sequence"/>
</dbReference>